<evidence type="ECO:0000259" key="2">
    <source>
        <dbReference type="Pfam" id="PF14530"/>
    </source>
</evidence>
<dbReference type="STRING" id="1797.RMCT_4284"/>
<proteinExistence type="predicted"/>
<evidence type="ECO:0000256" key="1">
    <source>
        <dbReference type="SAM" id="MobiDB-lite"/>
    </source>
</evidence>
<organism evidence="3 4">
    <name type="scientific">Mycolicibacterium thermoresistibile</name>
    <name type="common">Mycobacterium thermoresistibile</name>
    <dbReference type="NCBI Taxonomy" id="1797"/>
    <lineage>
        <taxon>Bacteria</taxon>
        <taxon>Bacillati</taxon>
        <taxon>Actinomycetota</taxon>
        <taxon>Actinomycetes</taxon>
        <taxon>Mycobacteriales</taxon>
        <taxon>Mycobacteriaceae</taxon>
        <taxon>Mycolicibacterium</taxon>
    </lineage>
</organism>
<reference evidence="4" key="2">
    <citation type="submission" date="2016-02" db="EMBL/GenBank/DDBJ databases">
        <title>Draft genome sequence of five rapidly growing Mycobacterium species.</title>
        <authorList>
            <person name="Katahira K."/>
            <person name="Gotou Y."/>
            <person name="Iida K."/>
            <person name="Ogura Y."/>
            <person name="Hayashi T."/>
        </authorList>
    </citation>
    <scope>NUCLEOTIDE SEQUENCE [LARGE SCALE GENOMIC DNA]</scope>
    <source>
        <strain evidence="4">JCM6362</strain>
    </source>
</reference>
<dbReference type="OrthoDB" id="5192349at2"/>
<dbReference type="Gene3D" id="1.20.1260.10">
    <property type="match status" value="1"/>
</dbReference>
<feature type="compositionally biased region" description="Pro residues" evidence="1">
    <location>
        <begin position="1"/>
        <end position="17"/>
    </location>
</feature>
<feature type="region of interest" description="Disordered" evidence="1">
    <location>
        <begin position="1"/>
        <end position="44"/>
    </location>
</feature>
<dbReference type="RefSeq" id="WP_003927152.1">
    <property type="nucleotide sequence ID" value="NZ_BCTB01000052.1"/>
</dbReference>
<dbReference type="InterPro" id="IPR029447">
    <property type="entry name" value="DUF4439"/>
</dbReference>
<dbReference type="InterPro" id="IPR009078">
    <property type="entry name" value="Ferritin-like_SF"/>
</dbReference>
<feature type="domain" description="DUF4439" evidence="2">
    <location>
        <begin position="48"/>
        <end position="184"/>
    </location>
</feature>
<feature type="compositionally biased region" description="Low complexity" evidence="1">
    <location>
        <begin position="18"/>
        <end position="34"/>
    </location>
</feature>
<name>A0A100XIL8_MYCTH</name>
<evidence type="ECO:0000313" key="4">
    <source>
        <dbReference type="Proteomes" id="UP000069654"/>
    </source>
</evidence>
<dbReference type="InterPro" id="IPR012347">
    <property type="entry name" value="Ferritin-like"/>
</dbReference>
<sequence length="185" mass="19254">MTTPGPTTPGPTTPGPIAPGSTTTAPTTSGLAGPSVDPDRPADPADGALFDAVATLHGIIYGYGLVSARSAPEINYLVAEAMAEHRQRREAAIALLEDRSAAVPLPAPGYQVPIDVDSPEAALELAVRMESDAARAWRAVLEQATDTADRAFAVEALTRCAVLAARWRQALDQWPVTTAFPGGNE</sequence>
<comment type="caution">
    <text evidence="3">The sequence shown here is derived from an EMBL/GenBank/DDBJ whole genome shotgun (WGS) entry which is preliminary data.</text>
</comment>
<dbReference type="AlphaFoldDB" id="A0A100XIL8"/>
<dbReference type="EMBL" id="BCTB01000052">
    <property type="protein sequence ID" value="GAT17315.1"/>
    <property type="molecule type" value="Genomic_DNA"/>
</dbReference>
<dbReference type="Proteomes" id="UP000069654">
    <property type="component" value="Unassembled WGS sequence"/>
</dbReference>
<dbReference type="Pfam" id="PF14530">
    <property type="entry name" value="DUF4439"/>
    <property type="match status" value="1"/>
</dbReference>
<reference evidence="3 4" key="1">
    <citation type="journal article" date="2016" name="Genome Announc.">
        <title>Draft Genome Sequences of Five Rapidly Growing Mycobacterium Species, M. thermoresistibile, M. fortuitum subsp. acetamidolyticum, M. canariasense, M. brisbanense, and M. novocastrense.</title>
        <authorList>
            <person name="Katahira K."/>
            <person name="Ogura Y."/>
            <person name="Gotoh Y."/>
            <person name="Hayashi T."/>
        </authorList>
    </citation>
    <scope>NUCLEOTIDE SEQUENCE [LARGE SCALE GENOMIC DNA]</scope>
    <source>
        <strain evidence="3 4">JCM6362</strain>
    </source>
</reference>
<gene>
    <name evidence="3" type="ORF">RMCT_4284</name>
</gene>
<dbReference type="OMA" id="YAAIWAY"/>
<evidence type="ECO:0000313" key="3">
    <source>
        <dbReference type="EMBL" id="GAT17315.1"/>
    </source>
</evidence>
<accession>A0A100XIL8</accession>
<protein>
    <recommendedName>
        <fullName evidence="2">DUF4439 domain-containing protein</fullName>
    </recommendedName>
</protein>
<dbReference type="SUPFAM" id="SSF47240">
    <property type="entry name" value="Ferritin-like"/>
    <property type="match status" value="1"/>
</dbReference>
<dbReference type="CDD" id="cd00657">
    <property type="entry name" value="Ferritin_like"/>
    <property type="match status" value="1"/>
</dbReference>